<keyword evidence="5" id="KW-1185">Reference proteome</keyword>
<dbReference type="InterPro" id="IPR013542">
    <property type="entry name" value="QueG_DUF1730"/>
</dbReference>
<keyword evidence="2" id="KW-0560">Oxidoreductase</keyword>
<evidence type="ECO:0000256" key="1">
    <source>
        <dbReference type="ARBA" id="ARBA00022485"/>
    </source>
</evidence>
<dbReference type="PANTHER" id="PTHR30002">
    <property type="entry name" value="EPOXYQUEUOSINE REDUCTASE"/>
    <property type="match status" value="1"/>
</dbReference>
<protein>
    <submittedName>
        <fullName evidence="4">DUF1730 domain-containing protein</fullName>
    </submittedName>
</protein>
<evidence type="ECO:0000313" key="4">
    <source>
        <dbReference type="EMBL" id="WBL35259.1"/>
    </source>
</evidence>
<sequence>MTRRRPGTGEARGVVARYARGRDYHRVFESRLRKAAAGGCGRSSAAAARATVDYGPLLERPYAAAAGLGWLG</sequence>
<evidence type="ECO:0000256" key="2">
    <source>
        <dbReference type="ARBA" id="ARBA00023002"/>
    </source>
</evidence>
<accession>A0ABY7M3Y5</accession>
<dbReference type="RefSeq" id="WP_270055786.1">
    <property type="nucleotide sequence ID" value="NZ_CP115149.1"/>
</dbReference>
<dbReference type="Pfam" id="PF08331">
    <property type="entry name" value="QueG_DUF1730"/>
    <property type="match status" value="1"/>
</dbReference>
<evidence type="ECO:0000313" key="5">
    <source>
        <dbReference type="Proteomes" id="UP001212803"/>
    </source>
</evidence>
<feature type="domain" description="DUF1730" evidence="3">
    <location>
        <begin position="9"/>
        <end position="53"/>
    </location>
</feature>
<dbReference type="InterPro" id="IPR004453">
    <property type="entry name" value="QueG"/>
</dbReference>
<dbReference type="PANTHER" id="PTHR30002:SF4">
    <property type="entry name" value="EPOXYQUEUOSINE REDUCTASE"/>
    <property type="match status" value="1"/>
</dbReference>
<keyword evidence="1" id="KW-0408">Iron</keyword>
<reference evidence="4 5" key="1">
    <citation type="journal article" date="2023" name="ISME J.">
        <title>Thermophilic Dehalococcoidia with unusual traits shed light on an unexpected past.</title>
        <authorList>
            <person name="Palmer M."/>
            <person name="Covington J.K."/>
            <person name="Zhou E.M."/>
            <person name="Thomas S.C."/>
            <person name="Habib N."/>
            <person name="Seymour C.O."/>
            <person name="Lai D."/>
            <person name="Johnston J."/>
            <person name="Hashimi A."/>
            <person name="Jiao J.Y."/>
            <person name="Muok A.R."/>
            <person name="Liu L."/>
            <person name="Xian W.D."/>
            <person name="Zhi X.Y."/>
            <person name="Li M.M."/>
            <person name="Silva L.P."/>
            <person name="Bowen B.P."/>
            <person name="Louie K."/>
            <person name="Briegel A."/>
            <person name="Pett-Ridge J."/>
            <person name="Weber P.K."/>
            <person name="Tocheva E.I."/>
            <person name="Woyke T."/>
            <person name="Northen T.R."/>
            <person name="Mayali X."/>
            <person name="Li W.J."/>
            <person name="Hedlund B.P."/>
        </authorList>
    </citation>
    <scope>NUCLEOTIDE SEQUENCE [LARGE SCALE GENOMIC DNA]</scope>
    <source>
        <strain evidence="4 5">YIM 72310</strain>
    </source>
</reference>
<proteinExistence type="predicted"/>
<keyword evidence="1" id="KW-0004">4Fe-4S</keyword>
<keyword evidence="1" id="KW-0411">Iron-sulfur</keyword>
<name>A0ABY7M3Y5_9CHLR</name>
<evidence type="ECO:0000259" key="3">
    <source>
        <dbReference type="Pfam" id="PF08331"/>
    </source>
</evidence>
<gene>
    <name evidence="4" type="ORF">O0235_10725</name>
</gene>
<dbReference type="EMBL" id="CP115149">
    <property type="protein sequence ID" value="WBL35259.1"/>
    <property type="molecule type" value="Genomic_DNA"/>
</dbReference>
<dbReference type="Proteomes" id="UP001212803">
    <property type="component" value="Chromosome"/>
</dbReference>
<organism evidence="4 5">
    <name type="scientific">Tepidiforma flava</name>
    <dbReference type="NCBI Taxonomy" id="3004094"/>
    <lineage>
        <taxon>Bacteria</taxon>
        <taxon>Bacillati</taxon>
        <taxon>Chloroflexota</taxon>
        <taxon>Tepidiformia</taxon>
        <taxon>Tepidiformales</taxon>
        <taxon>Tepidiformaceae</taxon>
        <taxon>Tepidiforma</taxon>
    </lineage>
</organism>
<keyword evidence="1" id="KW-0479">Metal-binding</keyword>